<reference evidence="2 3" key="1">
    <citation type="submission" date="2019-03" db="EMBL/GenBank/DDBJ databases">
        <title>Genomic Encyclopedia of Type Strains, Phase IV (KMG-IV): sequencing the most valuable type-strain genomes for metagenomic binning, comparative biology and taxonomic classification.</title>
        <authorList>
            <person name="Goeker M."/>
        </authorList>
    </citation>
    <scope>NUCLEOTIDE SEQUENCE [LARGE SCALE GENOMIC DNA]</scope>
    <source>
        <strain evidence="2 3">DSM 102969</strain>
    </source>
</reference>
<sequence length="129" mass="14389">MTIRTLGAVIALLAGTATAAAETAPMKDAEIRAAVSGRRIYLQTPLGGEFPLNYRKNGRVDGDGEKLGLGRLMAPEDTGRWWIDKGRLCQKWTEWYDGRTQCFVLIRTGETTLYWKRDDGLEGEARIGR</sequence>
<dbReference type="OrthoDB" id="8081243at2"/>
<keyword evidence="3" id="KW-1185">Reference proteome</keyword>
<proteinExistence type="predicted"/>
<feature type="signal peptide" evidence="1">
    <location>
        <begin position="1"/>
        <end position="19"/>
    </location>
</feature>
<dbReference type="AlphaFoldDB" id="A0A4R6RJJ7"/>
<name>A0A4R6RJJ7_9HYPH</name>
<evidence type="ECO:0000313" key="2">
    <source>
        <dbReference type="EMBL" id="TDP86801.1"/>
    </source>
</evidence>
<accession>A0A4R6RJJ7</accession>
<dbReference type="Proteomes" id="UP000294547">
    <property type="component" value="Unassembled WGS sequence"/>
</dbReference>
<organism evidence="2 3">
    <name type="scientific">Oharaeibacter diazotrophicus</name>
    <dbReference type="NCBI Taxonomy" id="1920512"/>
    <lineage>
        <taxon>Bacteria</taxon>
        <taxon>Pseudomonadati</taxon>
        <taxon>Pseudomonadota</taxon>
        <taxon>Alphaproteobacteria</taxon>
        <taxon>Hyphomicrobiales</taxon>
        <taxon>Pleomorphomonadaceae</taxon>
        <taxon>Oharaeibacter</taxon>
    </lineage>
</organism>
<dbReference type="EMBL" id="SNXY01000006">
    <property type="protein sequence ID" value="TDP86801.1"/>
    <property type="molecule type" value="Genomic_DNA"/>
</dbReference>
<dbReference type="RefSeq" id="WP_133673954.1">
    <property type="nucleotide sequence ID" value="NZ_BSPM01000008.1"/>
</dbReference>
<gene>
    <name evidence="2" type="ORF">EDD54_0684</name>
</gene>
<evidence type="ECO:0000313" key="3">
    <source>
        <dbReference type="Proteomes" id="UP000294547"/>
    </source>
</evidence>
<protein>
    <submittedName>
        <fullName evidence="2">Uncharacterized protein</fullName>
    </submittedName>
</protein>
<comment type="caution">
    <text evidence="2">The sequence shown here is derived from an EMBL/GenBank/DDBJ whole genome shotgun (WGS) entry which is preliminary data.</text>
</comment>
<evidence type="ECO:0000256" key="1">
    <source>
        <dbReference type="SAM" id="SignalP"/>
    </source>
</evidence>
<keyword evidence="1" id="KW-0732">Signal</keyword>
<feature type="chain" id="PRO_5020266531" evidence="1">
    <location>
        <begin position="20"/>
        <end position="129"/>
    </location>
</feature>